<evidence type="ECO:0000313" key="2">
    <source>
        <dbReference type="EMBL" id="KAJ3563685.1"/>
    </source>
</evidence>
<reference evidence="2" key="1">
    <citation type="submission" date="2022-07" db="EMBL/GenBank/DDBJ databases">
        <title>Genome Sequence of Leucocoprinus birnbaumii.</title>
        <authorList>
            <person name="Buettner E."/>
        </authorList>
    </citation>
    <scope>NUCLEOTIDE SEQUENCE</scope>
    <source>
        <strain evidence="2">VT141</strain>
    </source>
</reference>
<dbReference type="InterPro" id="IPR046521">
    <property type="entry name" value="DUF6698"/>
</dbReference>
<dbReference type="AlphaFoldDB" id="A0AAD5VLM7"/>
<dbReference type="Proteomes" id="UP001213000">
    <property type="component" value="Unassembled WGS sequence"/>
</dbReference>
<feature type="transmembrane region" description="Helical" evidence="1">
    <location>
        <begin position="267"/>
        <end position="286"/>
    </location>
</feature>
<dbReference type="Pfam" id="PF20414">
    <property type="entry name" value="DUF6698"/>
    <property type="match status" value="1"/>
</dbReference>
<evidence type="ECO:0000313" key="3">
    <source>
        <dbReference type="Proteomes" id="UP001213000"/>
    </source>
</evidence>
<keyword evidence="3" id="KW-1185">Reference proteome</keyword>
<proteinExistence type="predicted"/>
<name>A0AAD5VLM7_9AGAR</name>
<dbReference type="EMBL" id="JANIEX010000732">
    <property type="protein sequence ID" value="KAJ3563685.1"/>
    <property type="molecule type" value="Genomic_DNA"/>
</dbReference>
<keyword evidence="1" id="KW-1133">Transmembrane helix</keyword>
<keyword evidence="1" id="KW-0472">Membrane</keyword>
<gene>
    <name evidence="2" type="ORF">NP233_g8777</name>
</gene>
<keyword evidence="1" id="KW-0812">Transmembrane</keyword>
<accession>A0AAD5VLM7</accession>
<organism evidence="2 3">
    <name type="scientific">Leucocoprinus birnbaumii</name>
    <dbReference type="NCBI Taxonomy" id="56174"/>
    <lineage>
        <taxon>Eukaryota</taxon>
        <taxon>Fungi</taxon>
        <taxon>Dikarya</taxon>
        <taxon>Basidiomycota</taxon>
        <taxon>Agaricomycotina</taxon>
        <taxon>Agaricomycetes</taxon>
        <taxon>Agaricomycetidae</taxon>
        <taxon>Agaricales</taxon>
        <taxon>Agaricineae</taxon>
        <taxon>Agaricaceae</taxon>
        <taxon>Leucocoprinus</taxon>
    </lineage>
</organism>
<evidence type="ECO:0000256" key="1">
    <source>
        <dbReference type="SAM" id="Phobius"/>
    </source>
</evidence>
<comment type="caution">
    <text evidence="2">The sequence shown here is derived from an EMBL/GenBank/DDBJ whole genome shotgun (WGS) entry which is preliminary data.</text>
</comment>
<sequence length="376" mass="41617">MIVRILVIQIVAPQTPIEVALALGHGRNLPLVEPPEISHRDIKLDKIPLTMINLRAQTITANTELFMVQQGRMAGRMVAMWKPFRGILEVGVQHWGRSEAEIEELPESVQDVYNLYTAIGPTSISLIARSLDSGRRSARASDINSIKSHINQWRAWNPSFKTSMPHTLGFKNLSTGALLCPANLDWTDPAVQKGLRDGTIPAGPRDLPKYLWKNEYCDPDPSRVLVGYLQGDLLVRGIRHLLIAPSAAHLPGSSHSSRNGNAAIHKVAFISMWLIAYTACIIHFVLSTQTIMAAGNSRADPTKWRYEEFYNTIIKTAMALPQSSLERLLVWWNETIFGAGYDNSDDDDDKRHESNKSIPSIASILQAAASAGDLGL</sequence>
<protein>
    <submittedName>
        <fullName evidence="2">Uncharacterized protein</fullName>
    </submittedName>
</protein>